<proteinExistence type="predicted"/>
<dbReference type="Proteomes" id="UP000499080">
    <property type="component" value="Unassembled WGS sequence"/>
</dbReference>
<organism evidence="1 2">
    <name type="scientific">Araneus ventricosus</name>
    <name type="common">Orbweaver spider</name>
    <name type="synonym">Epeira ventricosa</name>
    <dbReference type="NCBI Taxonomy" id="182803"/>
    <lineage>
        <taxon>Eukaryota</taxon>
        <taxon>Metazoa</taxon>
        <taxon>Ecdysozoa</taxon>
        <taxon>Arthropoda</taxon>
        <taxon>Chelicerata</taxon>
        <taxon>Arachnida</taxon>
        <taxon>Araneae</taxon>
        <taxon>Araneomorphae</taxon>
        <taxon>Entelegynae</taxon>
        <taxon>Araneoidea</taxon>
        <taxon>Araneidae</taxon>
        <taxon>Araneus</taxon>
    </lineage>
</organism>
<evidence type="ECO:0000313" key="1">
    <source>
        <dbReference type="EMBL" id="GBM75595.1"/>
    </source>
</evidence>
<keyword evidence="2" id="KW-1185">Reference proteome</keyword>
<gene>
    <name evidence="1" type="ORF">AVEN_271503_1</name>
</gene>
<sequence>MICLENRSEEDIKDNMSKLELPPLLTEQLKYLVKPIGIEIQNWEEFHEAYLEITFHPSFNISGVRILKQLCWTMLGTVDYPKTAEKLILNEMFDVVKCYKLACLYCLDDYIPVLWEKLPEESKRHFYKKEGPLQVTSPELEFCWPYILKGEDTKLDYMPGRRFGDPTTFNQYAFEYSACRGNKAATEYFFRKLTKDQREASLFKTVQAVVIRRSEYLPYSCFSTEKLSDTFCYLLSLMSPEQQMEIFKLSPFNILKCFLDWPWQDLFLDIVELVWSFLTPFDYVYLLRNISARIPSCYFQIKLFQDIFLRGHSDFRKHFVDEECLKGFSFRAYFTVKDSKIIKVIFRNVDSADKKRLLSSMNLLRIFYLLILGGKLCLVKLFLKEASLSKEDKEIIKEAYSGYLTELYGGETIWKGRECEQFFHLLDEIKIKS</sequence>
<protein>
    <submittedName>
        <fullName evidence="1">Uncharacterized protein</fullName>
    </submittedName>
</protein>
<feature type="non-terminal residue" evidence="1">
    <location>
        <position position="433"/>
    </location>
</feature>
<dbReference type="AlphaFoldDB" id="A0A4Y2ID98"/>
<evidence type="ECO:0000313" key="2">
    <source>
        <dbReference type="Proteomes" id="UP000499080"/>
    </source>
</evidence>
<dbReference type="EMBL" id="BGPR01002567">
    <property type="protein sequence ID" value="GBM75595.1"/>
    <property type="molecule type" value="Genomic_DNA"/>
</dbReference>
<name>A0A4Y2ID98_ARAVE</name>
<reference evidence="1 2" key="1">
    <citation type="journal article" date="2019" name="Sci. Rep.">
        <title>Orb-weaving spider Araneus ventricosus genome elucidates the spidroin gene catalogue.</title>
        <authorList>
            <person name="Kono N."/>
            <person name="Nakamura H."/>
            <person name="Ohtoshi R."/>
            <person name="Moran D.A.P."/>
            <person name="Shinohara A."/>
            <person name="Yoshida Y."/>
            <person name="Fujiwara M."/>
            <person name="Mori M."/>
            <person name="Tomita M."/>
            <person name="Arakawa K."/>
        </authorList>
    </citation>
    <scope>NUCLEOTIDE SEQUENCE [LARGE SCALE GENOMIC DNA]</scope>
</reference>
<comment type="caution">
    <text evidence="1">The sequence shown here is derived from an EMBL/GenBank/DDBJ whole genome shotgun (WGS) entry which is preliminary data.</text>
</comment>
<accession>A0A4Y2ID98</accession>